<feature type="domain" description="FAD/NAD(P)-binding" evidence="10">
    <location>
        <begin position="19"/>
        <end position="337"/>
    </location>
</feature>
<keyword evidence="9" id="KW-0812">Transmembrane</keyword>
<evidence type="ECO:0000313" key="12">
    <source>
        <dbReference type="EMBL" id="KEO73507.1"/>
    </source>
</evidence>
<keyword evidence="9" id="KW-1133">Transmembrane helix</keyword>
<accession>A0A074LI99</accession>
<feature type="domain" description="External alternative NADH-ubiquinone oxidoreductase-like C-terminal" evidence="11">
    <location>
        <begin position="361"/>
        <end position="415"/>
    </location>
</feature>
<evidence type="ECO:0000256" key="5">
    <source>
        <dbReference type="ARBA" id="ARBA00022946"/>
    </source>
</evidence>
<comment type="caution">
    <text evidence="12">The sequence shown here is derived from an EMBL/GenBank/DDBJ whole genome shotgun (WGS) entry which is preliminary data.</text>
</comment>
<evidence type="ECO:0000256" key="9">
    <source>
        <dbReference type="SAM" id="Phobius"/>
    </source>
</evidence>
<feature type="transmembrane region" description="Helical" evidence="9">
    <location>
        <begin position="378"/>
        <end position="399"/>
    </location>
</feature>
<evidence type="ECO:0000256" key="8">
    <source>
        <dbReference type="ARBA" id="ARBA00047599"/>
    </source>
</evidence>
<dbReference type="SUPFAM" id="SSF51905">
    <property type="entry name" value="FAD/NAD(P)-binding domain"/>
    <property type="match status" value="2"/>
</dbReference>
<dbReference type="InterPro" id="IPR023753">
    <property type="entry name" value="FAD/NAD-binding_dom"/>
</dbReference>
<dbReference type="InterPro" id="IPR036188">
    <property type="entry name" value="FAD/NAD-bd_sf"/>
</dbReference>
<dbReference type="Pfam" id="PF07992">
    <property type="entry name" value="Pyr_redox_2"/>
    <property type="match status" value="1"/>
</dbReference>
<keyword evidence="7" id="KW-0520">NAD</keyword>
<dbReference type="PRINTS" id="PR00411">
    <property type="entry name" value="PNDRDTASEI"/>
</dbReference>
<name>A0A074LI99_9BACT</name>
<keyword evidence="4" id="KW-0274">FAD</keyword>
<keyword evidence="3" id="KW-0285">Flavoprotein</keyword>
<evidence type="ECO:0000256" key="2">
    <source>
        <dbReference type="ARBA" id="ARBA00012637"/>
    </source>
</evidence>
<dbReference type="EC" id="1.6.5.9" evidence="2"/>
<keyword evidence="9" id="KW-0472">Membrane</keyword>
<comment type="catalytic activity">
    <reaction evidence="8">
        <text>a quinone + NADH + H(+) = a quinol + NAD(+)</text>
        <dbReference type="Rhea" id="RHEA:46160"/>
        <dbReference type="ChEBI" id="CHEBI:15378"/>
        <dbReference type="ChEBI" id="CHEBI:24646"/>
        <dbReference type="ChEBI" id="CHEBI:57540"/>
        <dbReference type="ChEBI" id="CHEBI:57945"/>
        <dbReference type="ChEBI" id="CHEBI:132124"/>
        <dbReference type="EC" id="1.6.5.9"/>
    </reaction>
</comment>
<dbReference type="eggNOG" id="COG1252">
    <property type="taxonomic scope" value="Bacteria"/>
</dbReference>
<dbReference type="OrthoDB" id="9781621at2"/>
<keyword evidence="6" id="KW-0560">Oxidoreductase</keyword>
<dbReference type="AlphaFoldDB" id="A0A074LI99"/>
<evidence type="ECO:0000313" key="13">
    <source>
        <dbReference type="Proteomes" id="UP000027821"/>
    </source>
</evidence>
<proteinExistence type="inferred from homology"/>
<reference evidence="12 13" key="1">
    <citation type="submission" date="2014-04" db="EMBL/GenBank/DDBJ databases">
        <title>Characterization and application of a salt tolerant electro-active bacterium.</title>
        <authorList>
            <person name="Yang L."/>
            <person name="Wei S."/>
            <person name="Tay Q.X.M."/>
        </authorList>
    </citation>
    <scope>NUCLEOTIDE SEQUENCE [LARGE SCALE GENOMIC DNA]</scope>
    <source>
        <strain evidence="12 13">LY1</strain>
    </source>
</reference>
<dbReference type="GO" id="GO:0050136">
    <property type="term" value="F:NADH dehydrogenase (quinone) (non-electrogenic) activity"/>
    <property type="evidence" value="ECO:0007669"/>
    <property type="project" value="UniProtKB-EC"/>
</dbReference>
<evidence type="ECO:0000256" key="7">
    <source>
        <dbReference type="ARBA" id="ARBA00023027"/>
    </source>
</evidence>
<dbReference type="PANTHER" id="PTHR43706">
    <property type="entry name" value="NADH DEHYDROGENASE"/>
    <property type="match status" value="1"/>
</dbReference>
<dbReference type="EMBL" id="JMIH01000021">
    <property type="protein sequence ID" value="KEO73507.1"/>
    <property type="molecule type" value="Genomic_DNA"/>
</dbReference>
<keyword evidence="5" id="KW-0809">Transit peptide</keyword>
<sequence>MEFSPSFPFPNLPESPHKRIVILGAGFAGLKLAQKLIGADYQVILIDKNNYHQFQPLFYQVATSGLEPSAISFPLRKIFHHHRNVSVRMAEVKAIDQYAQKVYTPSGFIHYDYLVLALGADTNYFGLQQIKERSIPMKSVSEALYLRNRIIANYEKAMNTFDETERKALMNIVIVGGGPTGVELAGAMAELKNMILPKDYPELDFSQMQVILAEAGTSLLAGMSNEASTHAFKYLKSLGVEIIFNASVKDYDGDTVRVEGYPDFNTKTLVWAAGIKPNAIEGLQPDQLGPGGRLIVNEYNQLKDALNIFALGDQCLQASSDRPRGYPQVAQVAMQQASNLATNLRRWSLDKEPKPFKYKDLGSMATVGRKLAVVDLPFLKFQGFLAWLTWLFVHLMAILGVRNKVFIFLNWAWAYLSFDVSLRLLIRPKYVKEQERKEMIEDKE</sequence>
<evidence type="ECO:0000259" key="10">
    <source>
        <dbReference type="Pfam" id="PF07992"/>
    </source>
</evidence>
<dbReference type="Proteomes" id="UP000027821">
    <property type="component" value="Unassembled WGS sequence"/>
</dbReference>
<dbReference type="RefSeq" id="WP_035074323.1">
    <property type="nucleotide sequence ID" value="NZ_JMIH01000021.1"/>
</dbReference>
<dbReference type="PRINTS" id="PR00368">
    <property type="entry name" value="FADPNR"/>
</dbReference>
<evidence type="ECO:0000256" key="1">
    <source>
        <dbReference type="ARBA" id="ARBA00005272"/>
    </source>
</evidence>
<dbReference type="InterPro" id="IPR045024">
    <property type="entry name" value="NDH-2"/>
</dbReference>
<protein>
    <recommendedName>
        <fullName evidence="2">NADH:ubiquinone reductase (non-electrogenic)</fullName>
        <ecNumber evidence="2">1.6.5.9</ecNumber>
    </recommendedName>
</protein>
<organism evidence="12 13">
    <name type="scientific">Anditalea andensis</name>
    <dbReference type="NCBI Taxonomy" id="1048983"/>
    <lineage>
        <taxon>Bacteria</taxon>
        <taxon>Pseudomonadati</taxon>
        <taxon>Bacteroidota</taxon>
        <taxon>Cytophagia</taxon>
        <taxon>Cytophagales</taxon>
        <taxon>Cytophagaceae</taxon>
        <taxon>Anditalea</taxon>
    </lineage>
</organism>
<dbReference type="Pfam" id="PF22366">
    <property type="entry name" value="NDH2_C"/>
    <property type="match status" value="1"/>
</dbReference>
<evidence type="ECO:0000259" key="11">
    <source>
        <dbReference type="Pfam" id="PF22366"/>
    </source>
</evidence>
<dbReference type="STRING" id="1048983.EL17_11415"/>
<dbReference type="Gene3D" id="3.50.50.100">
    <property type="match status" value="1"/>
</dbReference>
<keyword evidence="13" id="KW-1185">Reference proteome</keyword>
<dbReference type="InterPro" id="IPR054585">
    <property type="entry name" value="NDH2-like_C"/>
</dbReference>
<evidence type="ECO:0000256" key="4">
    <source>
        <dbReference type="ARBA" id="ARBA00022827"/>
    </source>
</evidence>
<dbReference type="PANTHER" id="PTHR43706:SF47">
    <property type="entry name" value="EXTERNAL NADH-UBIQUINONE OXIDOREDUCTASE 1, MITOCHONDRIAL-RELATED"/>
    <property type="match status" value="1"/>
</dbReference>
<gene>
    <name evidence="12" type="ORF">EL17_11415</name>
</gene>
<comment type="similarity">
    <text evidence="1">Belongs to the NADH dehydrogenase family.</text>
</comment>
<evidence type="ECO:0000256" key="3">
    <source>
        <dbReference type="ARBA" id="ARBA00022630"/>
    </source>
</evidence>
<evidence type="ECO:0000256" key="6">
    <source>
        <dbReference type="ARBA" id="ARBA00023002"/>
    </source>
</evidence>